<dbReference type="AlphaFoldDB" id="A0AAD5CNY4"/>
<comment type="caution">
    <text evidence="15">The sequence shown here is derived from an EMBL/GenBank/DDBJ whole genome shotgun (WGS) entry which is preliminary data.</text>
</comment>
<keyword evidence="7 12" id="KW-0547">Nucleotide-binding</keyword>
<dbReference type="PANTHER" id="PTHR48010">
    <property type="entry name" value="OS05G0588300 PROTEIN"/>
    <property type="match status" value="1"/>
</dbReference>
<dbReference type="Gene3D" id="1.10.510.10">
    <property type="entry name" value="Transferase(Phosphotransferase) domain 1"/>
    <property type="match status" value="1"/>
</dbReference>
<reference evidence="15" key="1">
    <citation type="submission" date="2022-06" db="EMBL/GenBank/DDBJ databases">
        <title>Uncovering the hologenomic basis of an extraordinary plant invasion.</title>
        <authorList>
            <person name="Bieker V.C."/>
            <person name="Martin M.D."/>
            <person name="Gilbert T."/>
            <person name="Hodgins K."/>
            <person name="Battlay P."/>
            <person name="Petersen B."/>
            <person name="Wilson J."/>
        </authorList>
    </citation>
    <scope>NUCLEOTIDE SEQUENCE</scope>
    <source>
        <strain evidence="15">AA19_3_7</strain>
        <tissue evidence="15">Leaf</tissue>
    </source>
</reference>
<evidence type="ECO:0000256" key="9">
    <source>
        <dbReference type="ARBA" id="ARBA00022989"/>
    </source>
</evidence>
<evidence type="ECO:0000256" key="13">
    <source>
        <dbReference type="SAM" id="Phobius"/>
    </source>
</evidence>
<evidence type="ECO:0000256" key="3">
    <source>
        <dbReference type="ARBA" id="ARBA00022614"/>
    </source>
</evidence>
<keyword evidence="5" id="KW-0732">Signal</keyword>
<dbReference type="InterPro" id="IPR011009">
    <property type="entry name" value="Kinase-like_dom_sf"/>
</dbReference>
<evidence type="ECO:0000313" key="15">
    <source>
        <dbReference type="EMBL" id="KAI7745456.1"/>
    </source>
</evidence>
<keyword evidence="3" id="KW-0433">Leucine-rich repeat</keyword>
<sequence length="690" mass="74237">LSFSLSNLERETKTINQRVYFYYSTPTATPLLTVTNTLSLSNMEKHPIFLTFTIIILFSLFMSGRPDLTADRMAILAIRSSVGGRSILWNISQPATPCTWPGVVCDNKTNRVVELHFPGMGLSGNLPENTLGNLTELTTLSLRFNALSGRLPLDIFTLRNLRNLFLQNNLFSGPIPDSFSGMSNLVRANFGNNNFTGDIPNSVSNLTRLATLYLDHNGLTGTIPDLTRTNIAQFNVSNNRLTGEIPSKLSGFPDSAFAGNSLCGSPLTSCTGSESGSGSGSKSGSGSGSGLSGGVIAGIVIGSVLGLLLILVIIYFLCCKNRNQKSKTATRDLGEIGQVKVDMPVENAKSGPKSVENVDSYPTLAAAAVGGAVGTKAKSGEVGKKLVFFNKNKELGKFDLDDLLRASAEVLGKGTFGTAYKAVLEAGFAVVVKRLRDVTMGDKEFREKIEGVGAMDHENLVPLRAYYCNGEEKLLVYDYMPMGSLSALLHGNRGAGRTPLNWETRSSIALGAARGIVYLHAQGATVSHGNIKSSNILLTSSYESKVSDFGLAQLVGPSATPTRVDGYRAPEVTDARKVSQKADVYSFGVLLLELLTGKAPTHALLNEEGVDLPRWVQSVVREEWTSEVFDLELLRYQNVEDHMVQLLQLAIDCCAQYPDKRPSMVDVANHIAELCGSSGSQAQEPNPLVD</sequence>
<evidence type="ECO:0000256" key="10">
    <source>
        <dbReference type="ARBA" id="ARBA00023136"/>
    </source>
</evidence>
<dbReference type="CDD" id="cd14066">
    <property type="entry name" value="STKc_IRAK"/>
    <property type="match status" value="1"/>
</dbReference>
<evidence type="ECO:0000256" key="1">
    <source>
        <dbReference type="ARBA" id="ARBA00004370"/>
    </source>
</evidence>
<evidence type="ECO:0000313" key="16">
    <source>
        <dbReference type="Proteomes" id="UP001206925"/>
    </source>
</evidence>
<protein>
    <recommendedName>
        <fullName evidence="14">Protein kinase domain-containing protein</fullName>
    </recommendedName>
</protein>
<evidence type="ECO:0000259" key="14">
    <source>
        <dbReference type="PROSITE" id="PS50011"/>
    </source>
</evidence>
<keyword evidence="6" id="KW-0677">Repeat</keyword>
<dbReference type="Pfam" id="PF13855">
    <property type="entry name" value="LRR_8"/>
    <property type="match status" value="1"/>
</dbReference>
<dbReference type="InterPro" id="IPR017441">
    <property type="entry name" value="Protein_kinase_ATP_BS"/>
</dbReference>
<dbReference type="PANTHER" id="PTHR48010:SF32">
    <property type="entry name" value="PROTEIN KINASE DOMAIN-CONTAINING PROTEIN"/>
    <property type="match status" value="1"/>
</dbReference>
<evidence type="ECO:0000256" key="7">
    <source>
        <dbReference type="ARBA" id="ARBA00022741"/>
    </source>
</evidence>
<evidence type="ECO:0000256" key="2">
    <source>
        <dbReference type="ARBA" id="ARBA00022553"/>
    </source>
</evidence>
<feature type="domain" description="Protein kinase" evidence="14">
    <location>
        <begin position="405"/>
        <end position="673"/>
    </location>
</feature>
<dbReference type="EMBL" id="JAMZMK010007238">
    <property type="protein sequence ID" value="KAI7745456.1"/>
    <property type="molecule type" value="Genomic_DNA"/>
</dbReference>
<dbReference type="Proteomes" id="UP001206925">
    <property type="component" value="Unassembled WGS sequence"/>
</dbReference>
<dbReference type="GO" id="GO:0005524">
    <property type="term" value="F:ATP binding"/>
    <property type="evidence" value="ECO:0007669"/>
    <property type="project" value="UniProtKB-UniRule"/>
</dbReference>
<evidence type="ECO:0000256" key="5">
    <source>
        <dbReference type="ARBA" id="ARBA00022729"/>
    </source>
</evidence>
<keyword evidence="10 13" id="KW-0472">Membrane</keyword>
<keyword evidence="8 12" id="KW-0067">ATP-binding</keyword>
<accession>A0AAD5CNY4</accession>
<dbReference type="Pfam" id="PF08263">
    <property type="entry name" value="LRRNT_2"/>
    <property type="match status" value="1"/>
</dbReference>
<dbReference type="SUPFAM" id="SSF52058">
    <property type="entry name" value="L domain-like"/>
    <property type="match status" value="1"/>
</dbReference>
<dbReference type="Gene3D" id="3.80.10.10">
    <property type="entry name" value="Ribonuclease Inhibitor"/>
    <property type="match status" value="2"/>
</dbReference>
<dbReference type="Pfam" id="PF07714">
    <property type="entry name" value="PK_Tyr_Ser-Thr"/>
    <property type="match status" value="1"/>
</dbReference>
<dbReference type="PROSITE" id="PS00107">
    <property type="entry name" value="PROTEIN_KINASE_ATP"/>
    <property type="match status" value="1"/>
</dbReference>
<evidence type="ECO:0000256" key="6">
    <source>
        <dbReference type="ARBA" id="ARBA00022737"/>
    </source>
</evidence>
<keyword evidence="9 13" id="KW-1133">Transmembrane helix</keyword>
<dbReference type="PROSITE" id="PS50011">
    <property type="entry name" value="PROTEIN_KINASE_DOM"/>
    <property type="match status" value="1"/>
</dbReference>
<keyword evidence="4 13" id="KW-0812">Transmembrane</keyword>
<name>A0AAD5CNY4_AMBAR</name>
<dbReference type="Gene3D" id="3.30.200.20">
    <property type="entry name" value="Phosphorylase Kinase, domain 1"/>
    <property type="match status" value="1"/>
</dbReference>
<keyword evidence="16" id="KW-1185">Reference proteome</keyword>
<dbReference type="InterPro" id="IPR001611">
    <property type="entry name" value="Leu-rich_rpt"/>
</dbReference>
<gene>
    <name evidence="15" type="ORF">M8C21_028559</name>
</gene>
<evidence type="ECO:0000256" key="12">
    <source>
        <dbReference type="PROSITE-ProRule" id="PRU10141"/>
    </source>
</evidence>
<dbReference type="InterPro" id="IPR032675">
    <property type="entry name" value="LRR_dom_sf"/>
</dbReference>
<comment type="subcellular location">
    <subcellularLocation>
        <location evidence="1">Membrane</location>
    </subcellularLocation>
</comment>
<organism evidence="15 16">
    <name type="scientific">Ambrosia artemisiifolia</name>
    <name type="common">Common ragweed</name>
    <dbReference type="NCBI Taxonomy" id="4212"/>
    <lineage>
        <taxon>Eukaryota</taxon>
        <taxon>Viridiplantae</taxon>
        <taxon>Streptophyta</taxon>
        <taxon>Embryophyta</taxon>
        <taxon>Tracheophyta</taxon>
        <taxon>Spermatophyta</taxon>
        <taxon>Magnoliopsida</taxon>
        <taxon>eudicotyledons</taxon>
        <taxon>Gunneridae</taxon>
        <taxon>Pentapetalae</taxon>
        <taxon>asterids</taxon>
        <taxon>campanulids</taxon>
        <taxon>Asterales</taxon>
        <taxon>Asteraceae</taxon>
        <taxon>Asteroideae</taxon>
        <taxon>Heliantheae alliance</taxon>
        <taxon>Heliantheae</taxon>
        <taxon>Ambrosia</taxon>
    </lineage>
</organism>
<keyword evidence="11" id="KW-0675">Receptor</keyword>
<evidence type="ECO:0000256" key="8">
    <source>
        <dbReference type="ARBA" id="ARBA00022840"/>
    </source>
</evidence>
<proteinExistence type="predicted"/>
<feature type="non-terminal residue" evidence="15">
    <location>
        <position position="1"/>
    </location>
</feature>
<dbReference type="GO" id="GO:0004672">
    <property type="term" value="F:protein kinase activity"/>
    <property type="evidence" value="ECO:0007669"/>
    <property type="project" value="InterPro"/>
</dbReference>
<dbReference type="InterPro" id="IPR013210">
    <property type="entry name" value="LRR_N_plant-typ"/>
</dbReference>
<keyword evidence="2" id="KW-0597">Phosphoprotein</keyword>
<feature type="transmembrane region" description="Helical" evidence="13">
    <location>
        <begin position="291"/>
        <end position="317"/>
    </location>
</feature>
<feature type="binding site" evidence="12">
    <location>
        <position position="433"/>
    </location>
    <ligand>
        <name>ATP</name>
        <dbReference type="ChEBI" id="CHEBI:30616"/>
    </ligand>
</feature>
<dbReference type="FunFam" id="1.10.510.10:FF:000585">
    <property type="entry name" value="Probable inactive receptor kinase At1g48480"/>
    <property type="match status" value="1"/>
</dbReference>
<dbReference type="GO" id="GO:0016020">
    <property type="term" value="C:membrane"/>
    <property type="evidence" value="ECO:0007669"/>
    <property type="project" value="UniProtKB-SubCell"/>
</dbReference>
<dbReference type="InterPro" id="IPR050994">
    <property type="entry name" value="At_inactive_RLKs"/>
</dbReference>
<dbReference type="SUPFAM" id="SSF56112">
    <property type="entry name" value="Protein kinase-like (PK-like)"/>
    <property type="match status" value="1"/>
</dbReference>
<dbReference type="FunFam" id="3.30.200.20:FF:000307">
    <property type="entry name" value="pollen receptor-like kinase 1"/>
    <property type="match status" value="1"/>
</dbReference>
<feature type="non-terminal residue" evidence="15">
    <location>
        <position position="690"/>
    </location>
</feature>
<evidence type="ECO:0000256" key="4">
    <source>
        <dbReference type="ARBA" id="ARBA00022692"/>
    </source>
</evidence>
<dbReference type="InterPro" id="IPR000719">
    <property type="entry name" value="Prot_kinase_dom"/>
</dbReference>
<dbReference type="FunFam" id="3.80.10.10:FF:000234">
    <property type="entry name" value="Probable inactive receptor kinase RLK902"/>
    <property type="match status" value="1"/>
</dbReference>
<evidence type="ECO:0000256" key="11">
    <source>
        <dbReference type="ARBA" id="ARBA00023170"/>
    </source>
</evidence>
<dbReference type="InterPro" id="IPR001245">
    <property type="entry name" value="Ser-Thr/Tyr_kinase_cat_dom"/>
</dbReference>